<evidence type="ECO:0000256" key="2">
    <source>
        <dbReference type="SAM" id="Phobius"/>
    </source>
</evidence>
<evidence type="ECO:0000313" key="3">
    <source>
        <dbReference type="EMBL" id="ROW15183.1"/>
    </source>
</evidence>
<name>A0A423XG21_9PEZI</name>
<feature type="region of interest" description="Disordered" evidence="1">
    <location>
        <begin position="94"/>
        <end position="124"/>
    </location>
</feature>
<accession>A0A423XG21</accession>
<keyword evidence="4" id="KW-1185">Reference proteome</keyword>
<organism evidence="3 4">
    <name type="scientific">Cytospora leucostoma</name>
    <dbReference type="NCBI Taxonomy" id="1230097"/>
    <lineage>
        <taxon>Eukaryota</taxon>
        <taxon>Fungi</taxon>
        <taxon>Dikarya</taxon>
        <taxon>Ascomycota</taxon>
        <taxon>Pezizomycotina</taxon>
        <taxon>Sordariomycetes</taxon>
        <taxon>Sordariomycetidae</taxon>
        <taxon>Diaporthales</taxon>
        <taxon>Cytosporaceae</taxon>
        <taxon>Cytospora</taxon>
    </lineage>
</organism>
<keyword evidence="2" id="KW-0472">Membrane</keyword>
<feature type="transmembrane region" description="Helical" evidence="2">
    <location>
        <begin position="21"/>
        <end position="40"/>
    </location>
</feature>
<dbReference type="EMBL" id="LKEB01000010">
    <property type="protein sequence ID" value="ROW15183.1"/>
    <property type="molecule type" value="Genomic_DNA"/>
</dbReference>
<keyword evidence="2" id="KW-1133">Transmembrane helix</keyword>
<keyword evidence="2" id="KW-0812">Transmembrane</keyword>
<dbReference type="OrthoDB" id="5287295at2759"/>
<gene>
    <name evidence="3" type="ORF">VPNG_03031</name>
</gene>
<protein>
    <submittedName>
        <fullName evidence="3">Uncharacterized protein</fullName>
    </submittedName>
</protein>
<sequence>MAREVEKNAPDLSASNARFHIVGYIYGVTPGLAIPIVFGLTGPFRKTLYETFVPRRWQNDIYSQEKPMGQAGPWGVRAADTAVTAPYSLQRPKYRFPGRVESRPATPGQDRSGRSNTGLPTASEEDLYELGIGAGAHVKQPEIARLKVTAIRPGLS</sequence>
<comment type="caution">
    <text evidence="3">The sequence shown here is derived from an EMBL/GenBank/DDBJ whole genome shotgun (WGS) entry which is preliminary data.</text>
</comment>
<evidence type="ECO:0000313" key="4">
    <source>
        <dbReference type="Proteomes" id="UP000285146"/>
    </source>
</evidence>
<reference evidence="3 4" key="1">
    <citation type="submission" date="2015-09" db="EMBL/GenBank/DDBJ databases">
        <title>Host preference determinants of Valsa canker pathogens revealed by comparative genomics.</title>
        <authorList>
            <person name="Yin Z."/>
            <person name="Huang L."/>
        </authorList>
    </citation>
    <scope>NUCLEOTIDE SEQUENCE [LARGE SCALE GENOMIC DNA]</scope>
    <source>
        <strain evidence="3 4">SXYLt</strain>
    </source>
</reference>
<evidence type="ECO:0000256" key="1">
    <source>
        <dbReference type="SAM" id="MobiDB-lite"/>
    </source>
</evidence>
<dbReference type="AlphaFoldDB" id="A0A423XG21"/>
<proteinExistence type="predicted"/>
<dbReference type="Proteomes" id="UP000285146">
    <property type="component" value="Unassembled WGS sequence"/>
</dbReference>
<dbReference type="InParanoid" id="A0A423XG21"/>